<protein>
    <recommendedName>
        <fullName evidence="3">Thioredoxin domain-containing protein</fullName>
    </recommendedName>
</protein>
<dbReference type="FunFam" id="3.40.30.10:FF:000013">
    <property type="entry name" value="Blast:Protein SCO1 homolog, mitochondrial"/>
    <property type="match status" value="1"/>
</dbReference>
<reference evidence="4" key="1">
    <citation type="submission" date="2018-05" db="EMBL/GenBank/DDBJ databases">
        <authorList>
            <person name="Lanie J.A."/>
            <person name="Ng W.-L."/>
            <person name="Kazmierczak K.M."/>
            <person name="Andrzejewski T.M."/>
            <person name="Davidsen T.M."/>
            <person name="Wayne K.J."/>
            <person name="Tettelin H."/>
            <person name="Glass J.I."/>
            <person name="Rusch D."/>
            <person name="Podicherti R."/>
            <person name="Tsui H.-C.T."/>
            <person name="Winkler M.E."/>
        </authorList>
    </citation>
    <scope>NUCLEOTIDE SEQUENCE</scope>
</reference>
<dbReference type="PANTHER" id="PTHR12151">
    <property type="entry name" value="ELECTRON TRANSPORT PROTIN SCO1/SENC FAMILY MEMBER"/>
    <property type="match status" value="1"/>
</dbReference>
<evidence type="ECO:0000259" key="3">
    <source>
        <dbReference type="PROSITE" id="PS51352"/>
    </source>
</evidence>
<dbReference type="PROSITE" id="PS51352">
    <property type="entry name" value="THIOREDOXIN_2"/>
    <property type="match status" value="1"/>
</dbReference>
<evidence type="ECO:0000256" key="2">
    <source>
        <dbReference type="ARBA" id="ARBA00023008"/>
    </source>
</evidence>
<dbReference type="PANTHER" id="PTHR12151:SF25">
    <property type="entry name" value="LINALOOL DEHYDRATASE_ISOMERASE DOMAIN-CONTAINING PROTEIN"/>
    <property type="match status" value="1"/>
</dbReference>
<sequence length="212" mass="24077">MKRVFHIANKFKLKKLLWLCMLAVFHICLNISMPLAHKTPQQPKILEIYKEIGGDFTLLSSHNRHVSLSDLQEKVVMLFFGFTSCPHSCPLTLGKLKQVMVRLGNRGEQVQLLFITVDPKQDNPEQLKTYLNSFHPNIIGLTGTNKEILAVAEKYGSAYMKNPTINSETGYLMIHTGYVYLIDQQGLVRAIYPQNTQVEQMVEDIGQLLADS</sequence>
<organism evidence="4">
    <name type="scientific">marine metagenome</name>
    <dbReference type="NCBI Taxonomy" id="408172"/>
    <lineage>
        <taxon>unclassified sequences</taxon>
        <taxon>metagenomes</taxon>
        <taxon>ecological metagenomes</taxon>
    </lineage>
</organism>
<name>A0A382N8C9_9ZZZZ</name>
<feature type="domain" description="Thioredoxin" evidence="3">
    <location>
        <begin position="47"/>
        <end position="210"/>
    </location>
</feature>
<dbReference type="SUPFAM" id="SSF52833">
    <property type="entry name" value="Thioredoxin-like"/>
    <property type="match status" value="1"/>
</dbReference>
<dbReference type="CDD" id="cd02968">
    <property type="entry name" value="SCO"/>
    <property type="match status" value="1"/>
</dbReference>
<evidence type="ECO:0000256" key="1">
    <source>
        <dbReference type="ARBA" id="ARBA00010996"/>
    </source>
</evidence>
<dbReference type="AlphaFoldDB" id="A0A382N8C9"/>
<dbReference type="Gene3D" id="3.40.30.10">
    <property type="entry name" value="Glutaredoxin"/>
    <property type="match status" value="1"/>
</dbReference>
<gene>
    <name evidence="4" type="ORF">METZ01_LOCUS310288</name>
</gene>
<keyword evidence="2" id="KW-0186">Copper</keyword>
<comment type="similarity">
    <text evidence="1">Belongs to the SCO1/2 family.</text>
</comment>
<dbReference type="InterPro" id="IPR003782">
    <property type="entry name" value="SCO1/SenC"/>
</dbReference>
<evidence type="ECO:0000313" key="4">
    <source>
        <dbReference type="EMBL" id="SVC57434.1"/>
    </source>
</evidence>
<dbReference type="EMBL" id="UINC01098703">
    <property type="protein sequence ID" value="SVC57434.1"/>
    <property type="molecule type" value="Genomic_DNA"/>
</dbReference>
<dbReference type="Pfam" id="PF02630">
    <property type="entry name" value="SCO1-SenC"/>
    <property type="match status" value="1"/>
</dbReference>
<dbReference type="InterPro" id="IPR036249">
    <property type="entry name" value="Thioredoxin-like_sf"/>
</dbReference>
<proteinExistence type="inferred from homology"/>
<dbReference type="InterPro" id="IPR013766">
    <property type="entry name" value="Thioredoxin_domain"/>
</dbReference>
<accession>A0A382N8C9</accession>